<protein>
    <submittedName>
        <fullName evidence="2">Uncharacterized protein</fullName>
    </submittedName>
</protein>
<feature type="region of interest" description="Disordered" evidence="1">
    <location>
        <begin position="255"/>
        <end position="282"/>
    </location>
</feature>
<dbReference type="Proteomes" id="UP000838878">
    <property type="component" value="Chromosome 3"/>
</dbReference>
<dbReference type="OrthoDB" id="6908059at2759"/>
<proteinExistence type="predicted"/>
<evidence type="ECO:0000313" key="3">
    <source>
        <dbReference type="Proteomes" id="UP000838878"/>
    </source>
</evidence>
<keyword evidence="3" id="KW-1185">Reference proteome</keyword>
<dbReference type="EMBL" id="OV170223">
    <property type="protein sequence ID" value="CAH0723096.1"/>
    <property type="molecule type" value="Genomic_DNA"/>
</dbReference>
<dbReference type="AlphaFoldDB" id="A0A8J9UMM0"/>
<feature type="non-terminal residue" evidence="2">
    <location>
        <position position="321"/>
    </location>
</feature>
<gene>
    <name evidence="2" type="ORF">BINO364_LOCUS8967</name>
</gene>
<evidence type="ECO:0000256" key="1">
    <source>
        <dbReference type="SAM" id="MobiDB-lite"/>
    </source>
</evidence>
<feature type="compositionally biased region" description="Basic and acidic residues" evidence="1">
    <location>
        <begin position="255"/>
        <end position="265"/>
    </location>
</feature>
<name>A0A8J9UMM0_9NEOP</name>
<evidence type="ECO:0000313" key="2">
    <source>
        <dbReference type="EMBL" id="CAH0723096.1"/>
    </source>
</evidence>
<accession>A0A8J9UMM0</accession>
<organism evidence="2 3">
    <name type="scientific">Brenthis ino</name>
    <name type="common">lesser marbled fritillary</name>
    <dbReference type="NCBI Taxonomy" id="405034"/>
    <lineage>
        <taxon>Eukaryota</taxon>
        <taxon>Metazoa</taxon>
        <taxon>Ecdysozoa</taxon>
        <taxon>Arthropoda</taxon>
        <taxon>Hexapoda</taxon>
        <taxon>Insecta</taxon>
        <taxon>Pterygota</taxon>
        <taxon>Neoptera</taxon>
        <taxon>Endopterygota</taxon>
        <taxon>Lepidoptera</taxon>
        <taxon>Glossata</taxon>
        <taxon>Ditrysia</taxon>
        <taxon>Papilionoidea</taxon>
        <taxon>Nymphalidae</taxon>
        <taxon>Heliconiinae</taxon>
        <taxon>Argynnini</taxon>
        <taxon>Brenthis</taxon>
    </lineage>
</organism>
<reference evidence="2" key="1">
    <citation type="submission" date="2021-12" db="EMBL/GenBank/DDBJ databases">
        <authorList>
            <person name="Martin H S."/>
        </authorList>
    </citation>
    <scope>NUCLEOTIDE SEQUENCE</scope>
</reference>
<sequence>MASHWTSKNAILRDLSLAQGREVPVELENTVGYNEKPPALNYTEETEEEFFSNCVGGGDCNTGPDLQLIQQMLDMVREAEIEDLETKNETVIEISKGNNLSKTPPVLDVKNNGSKKLKSPISSEIKLKQKKNRNAAVESLIATYGDIDLNESNQEQNTKVTTKSDTDNSMTRYQYLKLTSPMLMFKKKSPTKLIENVDKSEKDVSTEIDSIEPAKFVPSAFAGERYQKYLEMSKMQEQMQDDIWSKAEQKMKEIDARKREERKLESSLSSSSSNQDRSSPELRGMDFVRLPEHRHLLTGECTVCQVLCVHSIEDSMKNTQK</sequence>